<dbReference type="InterPro" id="IPR017438">
    <property type="entry name" value="ATP-NAD_kinase_N"/>
</dbReference>
<protein>
    <submittedName>
        <fullName evidence="2">ATP-NAD kinase</fullName>
    </submittedName>
</protein>
<dbReference type="Pfam" id="PF20143">
    <property type="entry name" value="NAD_kinase_C"/>
    <property type="match status" value="1"/>
</dbReference>
<keyword evidence="2" id="KW-0808">Transferase</keyword>
<dbReference type="PIRSF" id="PIRSF016907">
    <property type="entry name" value="Kin_ATP-NAD"/>
    <property type="match status" value="1"/>
</dbReference>
<dbReference type="SUPFAM" id="SSF111331">
    <property type="entry name" value="NAD kinase/diacylglycerol kinase-like"/>
    <property type="match status" value="1"/>
</dbReference>
<dbReference type="EMBL" id="LNJE01000009">
    <property type="protein sequence ID" value="KYC57765.1"/>
    <property type="molecule type" value="Genomic_DNA"/>
</dbReference>
<dbReference type="PATRIC" id="fig|1706435.3.peg.900"/>
<dbReference type="Proteomes" id="UP000092420">
    <property type="component" value="Unassembled WGS sequence"/>
</dbReference>
<dbReference type="GO" id="GO:0006741">
    <property type="term" value="P:NADP+ biosynthetic process"/>
    <property type="evidence" value="ECO:0007669"/>
    <property type="project" value="InterPro"/>
</dbReference>
<organism evidence="2">
    <name type="scientific">Candidatus Methanofastidiosum methylothiophilum</name>
    <dbReference type="NCBI Taxonomy" id="1705564"/>
    <lineage>
        <taxon>Archaea</taxon>
        <taxon>Methanobacteriati</taxon>
        <taxon>Methanobacteriota</taxon>
        <taxon>Stenosarchaea group</taxon>
        <taxon>Candidatus Methanofastidiosia</taxon>
        <taxon>Candidatus Methanofastidiosales</taxon>
        <taxon>Candidatus Methanofastidiosaceae</taxon>
        <taxon>Candidatus Methanofastidiosum</taxon>
    </lineage>
</organism>
<reference evidence="2 3" key="1">
    <citation type="journal article" date="2016" name="ISME J.">
        <title>Chasing the elusive Euryarchaeota class WSA2: genomes reveal a uniquely fastidious methyl-reducing methanogen.</title>
        <authorList>
            <person name="Nobu M.K."/>
            <person name="Narihiro T."/>
            <person name="Kuroda K."/>
            <person name="Mei R."/>
            <person name="Liu W.T."/>
        </authorList>
    </citation>
    <scope>NUCLEOTIDE SEQUENCE [LARGE SCALE GENOMIC DNA]</scope>
    <source>
        <strain evidence="1">ADurb1013_Bin02101</strain>
        <strain evidence="2">ADurb1213_Bin02801</strain>
    </source>
</reference>
<dbReference type="PANTHER" id="PTHR40697:SF2">
    <property type="entry name" value="ATP-NAD KINASE-RELATED"/>
    <property type="match status" value="1"/>
</dbReference>
<dbReference type="Pfam" id="PF01513">
    <property type="entry name" value="NAD_kinase"/>
    <property type="match status" value="1"/>
</dbReference>
<dbReference type="InterPro" id="IPR011386">
    <property type="entry name" value="Put_ATP-NAD_kin"/>
</dbReference>
<evidence type="ECO:0000313" key="2">
    <source>
        <dbReference type="EMBL" id="KYC57765.1"/>
    </source>
</evidence>
<dbReference type="PANTHER" id="PTHR40697">
    <property type="entry name" value="ACETOIN CATABOLISM PROTEIN X"/>
    <property type="match status" value="1"/>
</dbReference>
<accession>A0A150JDX4</accession>
<sequence>MMKTIGLLINPISGMGGSVGLKGTDDLYEKALALGAEKVSSKRAEIFLESLGNIKDTLFLVPSGEMGEDPIKNKGLQYEVVYSVNGLTSKIDTLKTIEEFKKRKVEIIIFCGGDGTARDIYEAVATEIPVIGIPAGVKMFSSVFAINPKAAADILKAFLDGSSKYKDSDVLDIDEESYRADKFKMKLYGYLKTPYIPHLIQDAKSLFEGHDEEMAKEGIAVFASEFMSDGSLYIVGAGSTTAKIAEVMGIKKTILGVDLIKDEKLIASDVNEKNILNLIKNEKSVKIIVSPIGAQGFVFGRGNQQISSQILRKIGKDNIIIIATPQKLENTPFLLVDTGDAELDDMLSGKTLVICSYRMAQRKEIRKD</sequence>
<dbReference type="InterPro" id="IPR002504">
    <property type="entry name" value="NADK"/>
</dbReference>
<comment type="caution">
    <text evidence="2">The sequence shown here is derived from an EMBL/GenBank/DDBJ whole genome shotgun (WGS) entry which is preliminary data.</text>
</comment>
<dbReference type="PATRIC" id="fig|1706433.3.peg.78"/>
<dbReference type="InterPro" id="IPR039065">
    <property type="entry name" value="AcoX-like"/>
</dbReference>
<accession>A0A150JK02</accession>
<dbReference type="AlphaFoldDB" id="A0A150JKJ7"/>
<dbReference type="EMBL" id="LNJB01000001">
    <property type="protein sequence ID" value="KYC55426.1"/>
    <property type="molecule type" value="Genomic_DNA"/>
</dbReference>
<gene>
    <name evidence="1" type="ORF">AN188_00076</name>
    <name evidence="2" type="ORF">APG09_00905</name>
</gene>
<keyword evidence="2" id="KW-0418">Kinase</keyword>
<evidence type="ECO:0000313" key="1">
    <source>
        <dbReference type="EMBL" id="KYC55426.1"/>
    </source>
</evidence>
<dbReference type="InterPro" id="IPR016064">
    <property type="entry name" value="NAD/diacylglycerol_kinase_sf"/>
</dbReference>
<proteinExistence type="predicted"/>
<accession>A0A150JKJ7</accession>
<dbReference type="GO" id="GO:0003951">
    <property type="term" value="F:NAD+ kinase activity"/>
    <property type="evidence" value="ECO:0007669"/>
    <property type="project" value="InterPro"/>
</dbReference>
<name>A0A150JKJ7_9EURY</name>
<dbReference type="Gene3D" id="3.40.50.10330">
    <property type="entry name" value="Probable inorganic polyphosphate/atp-NAD kinase, domain 1"/>
    <property type="match status" value="1"/>
</dbReference>
<evidence type="ECO:0000313" key="3">
    <source>
        <dbReference type="Proteomes" id="UP000092420"/>
    </source>
</evidence>